<dbReference type="OrthoDB" id="5332316at2759"/>
<dbReference type="EMBL" id="JAPEVA010000051">
    <property type="protein sequence ID" value="KAJ4403488.1"/>
    <property type="molecule type" value="Genomic_DNA"/>
</dbReference>
<keyword evidence="3" id="KW-1185">Reference proteome</keyword>
<feature type="compositionally biased region" description="Basic and acidic residues" evidence="1">
    <location>
        <begin position="107"/>
        <end position="118"/>
    </location>
</feature>
<feature type="region of interest" description="Disordered" evidence="1">
    <location>
        <begin position="274"/>
        <end position="323"/>
    </location>
</feature>
<feature type="region of interest" description="Disordered" evidence="1">
    <location>
        <begin position="86"/>
        <end position="218"/>
    </location>
</feature>
<comment type="caution">
    <text evidence="2">The sequence shown here is derived from an EMBL/GenBank/DDBJ whole genome shotgun (WGS) entry which is preliminary data.</text>
</comment>
<evidence type="ECO:0000313" key="2">
    <source>
        <dbReference type="EMBL" id="KAJ4403488.1"/>
    </source>
</evidence>
<proteinExistence type="predicted"/>
<dbReference type="AlphaFoldDB" id="A0A9W8ZD89"/>
<feature type="region of interest" description="Disordered" evidence="1">
    <location>
        <begin position="340"/>
        <end position="480"/>
    </location>
</feature>
<feature type="compositionally biased region" description="Polar residues" evidence="1">
    <location>
        <begin position="47"/>
        <end position="56"/>
    </location>
</feature>
<feature type="compositionally biased region" description="Low complexity" evidence="1">
    <location>
        <begin position="275"/>
        <end position="315"/>
    </location>
</feature>
<organism evidence="2 3">
    <name type="scientific">Didymella pomorum</name>
    <dbReference type="NCBI Taxonomy" id="749634"/>
    <lineage>
        <taxon>Eukaryota</taxon>
        <taxon>Fungi</taxon>
        <taxon>Dikarya</taxon>
        <taxon>Ascomycota</taxon>
        <taxon>Pezizomycotina</taxon>
        <taxon>Dothideomycetes</taxon>
        <taxon>Pleosporomycetidae</taxon>
        <taxon>Pleosporales</taxon>
        <taxon>Pleosporineae</taxon>
        <taxon>Didymellaceae</taxon>
        <taxon>Didymella</taxon>
    </lineage>
</organism>
<dbReference type="Proteomes" id="UP001140510">
    <property type="component" value="Unassembled WGS sequence"/>
</dbReference>
<feature type="compositionally biased region" description="Polar residues" evidence="1">
    <location>
        <begin position="412"/>
        <end position="423"/>
    </location>
</feature>
<evidence type="ECO:0000256" key="1">
    <source>
        <dbReference type="SAM" id="MobiDB-lite"/>
    </source>
</evidence>
<feature type="compositionally biased region" description="Polar residues" evidence="1">
    <location>
        <begin position="120"/>
        <end position="129"/>
    </location>
</feature>
<feature type="region of interest" description="Disordered" evidence="1">
    <location>
        <begin position="492"/>
        <end position="522"/>
    </location>
</feature>
<feature type="compositionally biased region" description="Low complexity" evidence="1">
    <location>
        <begin position="340"/>
        <end position="365"/>
    </location>
</feature>
<gene>
    <name evidence="2" type="ORF">N0V91_006541</name>
</gene>
<sequence>MPPPRLPRHLRPCRPLWSARQVRFASDSRATAGDSSNSAHGKPQEGEPQTESNESHASPLRISKEPTPPARRQRWLAAQLRQREELSQLRVHKHLTVAPGDSAKNIRAAELHRQKEGAQRLQQSTTPTQLPIHRETTRVREEAKTVHPAEHRRGKKERAQRAQQADTSTQTDGSGEGSKAAASPTEPATEDIKPLSMAERMRRALGGSDATAQPKISKVYSPTPLTIRKVHRVTPLTMSTYISPDPSSNDAIKRLVSARSDTMAIIEQKAKLRQKQGQQGLVQQKEVDQEQAQQEQQVQTEPQVTTEQQATTSTQSEDELRERLKKLEEQLVLLQAKLAADNAATTAPKAEATGGMTTDTAGAKASDSTPSEAPEAVNAKSNNIKTAEEKTASRKKEGKSAADNGRDRIEEQLSTTRKQTKTGQGDEKTEAPAKTAHSTLAQQIQAQSTSMKSSSHPRPSAVSSPPSRSAPYALSASDEVSDQSLLDELFPEANSLSPPDLNDKRRSPPKLDLPAPNTNPKIRLFDMDTRTERQKAVDAFRARGEQTTVLQLSNCSTALTESDFRRLIPRGKHIDTWSSKGEFYKIIPGRDPLSLARLPFYYLLFNSAAAALAYQQNASRLSKLAALHASSSSASAVPPPAGFLEDGEDVAAVTSSFVLHPQGHALDLRTVMQPYNPSLRALIAAGGYTPIVPNIDEKGNKIHRVLLTIDGYEPGHWDLWQIILRHAHVRGILWPWRNDHASALRRLRDSINLKTVSKLKAQDLGASSWKWKDDKLESSAEEDTEFEDPTISAFLGPSSSGKDAQGDGTSAKQINQMVMNRVYNRWIAEFEDEDAARRFAGLWHRVRLPDGKDRDGKWKDAEEERWVEAEYLW</sequence>
<feature type="compositionally biased region" description="Basic and acidic residues" evidence="1">
    <location>
        <begin position="386"/>
        <end position="411"/>
    </location>
</feature>
<feature type="compositionally biased region" description="Polar residues" evidence="1">
    <location>
        <begin position="161"/>
        <end position="173"/>
    </location>
</feature>
<feature type="compositionally biased region" description="Polar residues" evidence="1">
    <location>
        <begin position="797"/>
        <end position="811"/>
    </location>
</feature>
<feature type="region of interest" description="Disordered" evidence="1">
    <location>
        <begin position="22"/>
        <end position="74"/>
    </location>
</feature>
<reference evidence="2" key="1">
    <citation type="submission" date="2022-10" db="EMBL/GenBank/DDBJ databases">
        <title>Tapping the CABI collections for fungal endophytes: first genome assemblies for Collariella, Neodidymelliopsis, Ascochyta clinopodiicola, Didymella pomorum, Didymosphaeria variabile, Neocosmospora piperis and Neocucurbitaria cava.</title>
        <authorList>
            <person name="Hill R."/>
        </authorList>
    </citation>
    <scope>NUCLEOTIDE SEQUENCE</scope>
    <source>
        <strain evidence="2">IMI 355091</strain>
    </source>
</reference>
<protein>
    <submittedName>
        <fullName evidence="2">Uncharacterized protein</fullName>
    </submittedName>
</protein>
<feature type="compositionally biased region" description="Low complexity" evidence="1">
    <location>
        <begin position="453"/>
        <end position="477"/>
    </location>
</feature>
<feature type="compositionally biased region" description="Polar residues" evidence="1">
    <location>
        <begin position="436"/>
        <end position="452"/>
    </location>
</feature>
<evidence type="ECO:0000313" key="3">
    <source>
        <dbReference type="Proteomes" id="UP001140510"/>
    </source>
</evidence>
<feature type="compositionally biased region" description="Basic and acidic residues" evidence="1">
    <location>
        <begin position="132"/>
        <end position="151"/>
    </location>
</feature>
<feature type="region of interest" description="Disordered" evidence="1">
    <location>
        <begin position="780"/>
        <end position="811"/>
    </location>
</feature>
<name>A0A9W8ZD89_9PLEO</name>
<accession>A0A9W8ZD89</accession>